<evidence type="ECO:0000313" key="4">
    <source>
        <dbReference type="Proteomes" id="UP001597111"/>
    </source>
</evidence>
<dbReference type="EMBL" id="JBHUDH010000129">
    <property type="protein sequence ID" value="MFD1526864.1"/>
    <property type="molecule type" value="Genomic_DNA"/>
</dbReference>
<feature type="non-terminal residue" evidence="3">
    <location>
        <position position="269"/>
    </location>
</feature>
<comment type="caution">
    <text evidence="3">The sequence shown here is derived from an EMBL/GenBank/DDBJ whole genome shotgun (WGS) entry which is preliminary data.</text>
</comment>
<protein>
    <submittedName>
        <fullName evidence="3">PQQ-binding-like beta-propeller repeat protein</fullName>
    </submittedName>
</protein>
<evidence type="ECO:0000313" key="3">
    <source>
        <dbReference type="EMBL" id="MFD1526864.1"/>
    </source>
</evidence>
<sequence length="269" mass="28883">MVSRSRRRFLRASAAAGAFGSAGCLGRSNPAQDAAQRRIDHRTSPPADTWPTEDYGARNTRHNPDAAPPRSTPTTEWSAPLPGVVSSVVVGPDSIYASSEEATVAVALDGTERWRVEFGGGLAFVEGRLYVSADTLVALDTAGDEIWRGPDGLEPGAVFESNGTVYVTERERLRGLHADSGAERWRIDTARYPRLVADDSHVGVVTGDRVRFLAPGEAENGLFRDPTPRVVEALEPGWYPEIVSATLVDGAFYLGQFGDSVADLDATAR</sequence>
<dbReference type="PROSITE" id="PS51318">
    <property type="entry name" value="TAT"/>
    <property type="match status" value="1"/>
</dbReference>
<accession>A0ABD6B7R8</accession>
<proteinExistence type="predicted"/>
<keyword evidence="4" id="KW-1185">Reference proteome</keyword>
<dbReference type="InterPro" id="IPR011047">
    <property type="entry name" value="Quinoprotein_ADH-like_sf"/>
</dbReference>
<dbReference type="Proteomes" id="UP001597111">
    <property type="component" value="Unassembled WGS sequence"/>
</dbReference>
<dbReference type="RefSeq" id="WP_379818684.1">
    <property type="nucleotide sequence ID" value="NZ_JBHUDH010000129.1"/>
</dbReference>
<dbReference type="Gene3D" id="2.130.10.10">
    <property type="entry name" value="YVTN repeat-like/Quinoprotein amine dehydrogenase"/>
    <property type="match status" value="1"/>
</dbReference>
<organism evidence="3 4">
    <name type="scientific">Halolamina salina</name>
    <dbReference type="NCBI Taxonomy" id="1220023"/>
    <lineage>
        <taxon>Archaea</taxon>
        <taxon>Methanobacteriati</taxon>
        <taxon>Methanobacteriota</taxon>
        <taxon>Stenosarchaea group</taxon>
        <taxon>Halobacteria</taxon>
        <taxon>Halobacteriales</taxon>
        <taxon>Haloferacaceae</taxon>
    </lineage>
</organism>
<dbReference type="SUPFAM" id="SSF50998">
    <property type="entry name" value="Quinoprotein alcohol dehydrogenase-like"/>
    <property type="match status" value="1"/>
</dbReference>
<dbReference type="InterPro" id="IPR015943">
    <property type="entry name" value="WD40/YVTN_repeat-like_dom_sf"/>
</dbReference>
<reference evidence="3 4" key="1">
    <citation type="journal article" date="2019" name="Int. J. Syst. Evol. Microbiol.">
        <title>The Global Catalogue of Microorganisms (GCM) 10K type strain sequencing project: providing services to taxonomists for standard genome sequencing and annotation.</title>
        <authorList>
            <consortium name="The Broad Institute Genomics Platform"/>
            <consortium name="The Broad Institute Genome Sequencing Center for Infectious Disease"/>
            <person name="Wu L."/>
            <person name="Ma J."/>
        </authorList>
    </citation>
    <scope>NUCLEOTIDE SEQUENCE [LARGE SCALE GENOMIC DNA]</scope>
    <source>
        <strain evidence="3 4">CGMCC 1.12285</strain>
    </source>
</reference>
<name>A0ABD6B7R8_9EURY</name>
<gene>
    <name evidence="3" type="ORF">ACFR9S_11255</name>
</gene>
<evidence type="ECO:0000259" key="2">
    <source>
        <dbReference type="Pfam" id="PF13360"/>
    </source>
</evidence>
<feature type="domain" description="Pyrrolo-quinoline quinone repeat" evidence="2">
    <location>
        <begin position="104"/>
        <end position="210"/>
    </location>
</feature>
<feature type="region of interest" description="Disordered" evidence="1">
    <location>
        <begin position="21"/>
        <end position="78"/>
    </location>
</feature>
<dbReference type="InterPro" id="IPR002372">
    <property type="entry name" value="PQQ_rpt_dom"/>
</dbReference>
<dbReference type="AlphaFoldDB" id="A0ABD6B7R8"/>
<dbReference type="Pfam" id="PF13360">
    <property type="entry name" value="PQQ_2"/>
    <property type="match status" value="1"/>
</dbReference>
<dbReference type="PROSITE" id="PS51257">
    <property type="entry name" value="PROKAR_LIPOPROTEIN"/>
    <property type="match status" value="1"/>
</dbReference>
<evidence type="ECO:0000256" key="1">
    <source>
        <dbReference type="SAM" id="MobiDB-lite"/>
    </source>
</evidence>
<dbReference type="InterPro" id="IPR006311">
    <property type="entry name" value="TAT_signal"/>
</dbReference>